<evidence type="ECO:0000256" key="2">
    <source>
        <dbReference type="ARBA" id="ARBA00010876"/>
    </source>
</evidence>
<dbReference type="SUPFAM" id="SSF55120">
    <property type="entry name" value="Pseudouridine synthase"/>
    <property type="match status" value="1"/>
</dbReference>
<evidence type="ECO:0000259" key="5">
    <source>
        <dbReference type="Pfam" id="PF00849"/>
    </source>
</evidence>
<dbReference type="CDD" id="cd02869">
    <property type="entry name" value="PseudoU_synth_RluA_like"/>
    <property type="match status" value="1"/>
</dbReference>
<dbReference type="GO" id="GO:0000455">
    <property type="term" value="P:enzyme-directed rRNA pseudouridine synthesis"/>
    <property type="evidence" value="ECO:0007669"/>
    <property type="project" value="TreeGrafter"/>
</dbReference>
<name>A0A2A6DYZ6_9BACL</name>
<proteinExistence type="inferred from homology"/>
<comment type="catalytic activity">
    <reaction evidence="1 4">
        <text>a uridine in RNA = a pseudouridine in RNA</text>
        <dbReference type="Rhea" id="RHEA:48348"/>
        <dbReference type="Rhea" id="RHEA-COMP:12068"/>
        <dbReference type="Rhea" id="RHEA-COMP:12069"/>
        <dbReference type="ChEBI" id="CHEBI:65314"/>
        <dbReference type="ChEBI" id="CHEBI:65315"/>
    </reaction>
</comment>
<dbReference type="Pfam" id="PF00849">
    <property type="entry name" value="PseudoU_synth_2"/>
    <property type="match status" value="1"/>
</dbReference>
<dbReference type="PANTHER" id="PTHR21600">
    <property type="entry name" value="MITOCHONDRIAL RNA PSEUDOURIDINE SYNTHASE"/>
    <property type="match status" value="1"/>
</dbReference>
<dbReference type="PANTHER" id="PTHR21600:SF71">
    <property type="entry name" value="PSEUDOURIDINE SYNTHASE"/>
    <property type="match status" value="1"/>
</dbReference>
<feature type="domain" description="Pseudouridine synthase RsuA/RluA-like" evidence="5">
    <location>
        <begin position="84"/>
        <end position="233"/>
    </location>
</feature>
<dbReference type="GO" id="GO:0009982">
    <property type="term" value="F:pseudouridine synthase activity"/>
    <property type="evidence" value="ECO:0007669"/>
    <property type="project" value="InterPro"/>
</dbReference>
<comment type="similarity">
    <text evidence="2 4">Belongs to the pseudouridine synthase RluA family.</text>
</comment>
<reference evidence="6 7" key="1">
    <citation type="submission" date="2016-12" db="EMBL/GenBank/DDBJ databases">
        <title>Candidatus Reconcilibacillus cellulovorans genome.</title>
        <authorList>
            <person name="Kolinko S."/>
            <person name="Wu Y.-W."/>
            <person name="Tachea F."/>
            <person name="Denzel E."/>
            <person name="Hiras J."/>
            <person name="Baecker N."/>
            <person name="Chan L.J."/>
            <person name="Eichorst S.A."/>
            <person name="Frey D."/>
            <person name="Adams P.D."/>
            <person name="Pray T."/>
            <person name="Tanjore D."/>
            <person name="Petzold C.J."/>
            <person name="Gladden J.M."/>
            <person name="Simmons B.A."/>
            <person name="Singer S.W."/>
        </authorList>
    </citation>
    <scope>NUCLEOTIDE SEQUENCE [LARGE SCALE GENOMIC DNA]</scope>
    <source>
        <strain evidence="6">JTherm</strain>
    </source>
</reference>
<dbReference type="GO" id="GO:0003723">
    <property type="term" value="F:RNA binding"/>
    <property type="evidence" value="ECO:0007669"/>
    <property type="project" value="InterPro"/>
</dbReference>
<dbReference type="EC" id="5.4.99.-" evidence="4"/>
<evidence type="ECO:0000256" key="1">
    <source>
        <dbReference type="ARBA" id="ARBA00000073"/>
    </source>
</evidence>
<dbReference type="InterPro" id="IPR006225">
    <property type="entry name" value="PsdUridine_synth_RluC/D"/>
</dbReference>
<organism evidence="6 7">
    <name type="scientific">Candidatus Reconcilbacillus cellulovorans</name>
    <dbReference type="NCBI Taxonomy" id="1906605"/>
    <lineage>
        <taxon>Bacteria</taxon>
        <taxon>Bacillati</taxon>
        <taxon>Bacillota</taxon>
        <taxon>Bacilli</taxon>
        <taxon>Bacillales</taxon>
        <taxon>Paenibacillaceae</taxon>
        <taxon>Candidatus Reconcilbacillus</taxon>
    </lineage>
</organism>
<accession>A0A2A6DYZ6</accession>
<evidence type="ECO:0000256" key="3">
    <source>
        <dbReference type="PIRSR" id="PIRSR606225-1"/>
    </source>
</evidence>
<dbReference type="Proteomes" id="UP000243688">
    <property type="component" value="Unassembled WGS sequence"/>
</dbReference>
<evidence type="ECO:0000313" key="7">
    <source>
        <dbReference type="Proteomes" id="UP000243688"/>
    </source>
</evidence>
<dbReference type="InterPro" id="IPR006145">
    <property type="entry name" value="PsdUridine_synth_RsuA/RluA"/>
</dbReference>
<feature type="active site" evidence="3">
    <location>
        <position position="129"/>
    </location>
</feature>
<dbReference type="Gene3D" id="3.30.2350.10">
    <property type="entry name" value="Pseudouridine synthase"/>
    <property type="match status" value="1"/>
</dbReference>
<gene>
    <name evidence="6" type="ORF">BLM47_09650</name>
</gene>
<dbReference type="EMBL" id="MOXJ01000022">
    <property type="protein sequence ID" value="PDO09984.1"/>
    <property type="molecule type" value="Genomic_DNA"/>
</dbReference>
<dbReference type="InterPro" id="IPR050188">
    <property type="entry name" value="RluA_PseudoU_synthase"/>
</dbReference>
<comment type="caution">
    <text evidence="6">The sequence shown here is derived from an EMBL/GenBank/DDBJ whole genome shotgun (WGS) entry which is preliminary data.</text>
</comment>
<dbReference type="GO" id="GO:0140098">
    <property type="term" value="F:catalytic activity, acting on RNA"/>
    <property type="evidence" value="ECO:0007669"/>
    <property type="project" value="UniProtKB-ARBA"/>
</dbReference>
<keyword evidence="4" id="KW-0413">Isomerase</keyword>
<dbReference type="InterPro" id="IPR020103">
    <property type="entry name" value="PsdUridine_synth_cat_dom_sf"/>
</dbReference>
<comment type="function">
    <text evidence="4">Responsible for synthesis of pseudouridine from uracil.</text>
</comment>
<sequence>MIPSGRRKGAWYEVRVPPSWAAEGLGKVLARLPIPPKVCSGLIRRGGVRLQGQTLHLRLFPPEEPGVDADFTELNILYEDDFSLVVHKPAGIEAHPSVAGQRGTLAHAVAAYYACTDQKCRVRPIHRLDKETSGPVLFAKNEFAHAVFDRAMREKRIGREYVAIVEGVVKDDEGTIDLPIGQHRHHPTKRRVSPTGEPAVTHYRVVDRFEDHTLLRLKLETGRTHQIRVHLSSIGHPIAGDGLYGGSRRLIRRQALHGEKLIWFHPWTQTRLQVRAPLPDDMRKLLETLVSRRESGRCTDGSLE</sequence>
<protein>
    <recommendedName>
        <fullName evidence="4">Pseudouridine synthase</fullName>
        <ecNumber evidence="4">5.4.99.-</ecNumber>
    </recommendedName>
</protein>
<dbReference type="AlphaFoldDB" id="A0A2A6DYZ6"/>
<evidence type="ECO:0000256" key="4">
    <source>
        <dbReference type="RuleBase" id="RU362028"/>
    </source>
</evidence>
<dbReference type="NCBIfam" id="TIGR00005">
    <property type="entry name" value="rluA_subfam"/>
    <property type="match status" value="1"/>
</dbReference>
<evidence type="ECO:0000313" key="6">
    <source>
        <dbReference type="EMBL" id="PDO09984.1"/>
    </source>
</evidence>